<evidence type="ECO:0000256" key="6">
    <source>
        <dbReference type="ARBA" id="ARBA00023242"/>
    </source>
</evidence>
<dbReference type="HOGENOM" id="CLU_092984_0_2_1"/>
<dbReference type="PROSITE" id="PS51519">
    <property type="entry name" value="RWP_RK"/>
    <property type="match status" value="1"/>
</dbReference>
<accession>L1JKC3</accession>
<dbReference type="EnsemblProtists" id="EKX48540">
    <property type="protein sequence ID" value="EKX48540"/>
    <property type="gene ID" value="GUITHDRAFT_151773"/>
</dbReference>
<comment type="function">
    <text evidence="1">Putative transcription factor.</text>
</comment>
<dbReference type="PANTHER" id="PTHR46373">
    <property type="entry name" value="PROTEIN RKD4"/>
    <property type="match status" value="1"/>
</dbReference>
<evidence type="ECO:0000256" key="4">
    <source>
        <dbReference type="ARBA" id="ARBA00023125"/>
    </source>
</evidence>
<feature type="region of interest" description="Disordered" evidence="7">
    <location>
        <begin position="93"/>
        <end position="129"/>
    </location>
</feature>
<protein>
    <recommendedName>
        <fullName evidence="8">RWP-RK domain-containing protein</fullName>
    </recommendedName>
</protein>
<evidence type="ECO:0000313" key="11">
    <source>
        <dbReference type="Proteomes" id="UP000011087"/>
    </source>
</evidence>
<evidence type="ECO:0000313" key="10">
    <source>
        <dbReference type="EnsemblProtists" id="EKX48540"/>
    </source>
</evidence>
<feature type="non-terminal residue" evidence="9">
    <location>
        <position position="153"/>
    </location>
</feature>
<dbReference type="AlphaFoldDB" id="L1JKC3"/>
<dbReference type="Proteomes" id="UP000011087">
    <property type="component" value="Unassembled WGS sequence"/>
</dbReference>
<dbReference type="PANTHER" id="PTHR46373:SF2">
    <property type="entry name" value="RWP-RK DOMAIN-CONTAINING PROTEIN"/>
    <property type="match status" value="1"/>
</dbReference>
<keyword evidence="11" id="KW-1185">Reference proteome</keyword>
<dbReference type="GO" id="GO:0003677">
    <property type="term" value="F:DNA binding"/>
    <property type="evidence" value="ECO:0007669"/>
    <property type="project" value="UniProtKB-KW"/>
</dbReference>
<dbReference type="InterPro" id="IPR003035">
    <property type="entry name" value="RWP-RK_dom"/>
</dbReference>
<keyword evidence="4" id="KW-0238">DNA-binding</keyword>
<reference evidence="11" key="2">
    <citation type="submission" date="2012-11" db="EMBL/GenBank/DDBJ databases">
        <authorList>
            <person name="Kuo A."/>
            <person name="Curtis B.A."/>
            <person name="Tanifuji G."/>
            <person name="Burki F."/>
            <person name="Gruber A."/>
            <person name="Irimia M."/>
            <person name="Maruyama S."/>
            <person name="Arias M.C."/>
            <person name="Ball S.G."/>
            <person name="Gile G.H."/>
            <person name="Hirakawa Y."/>
            <person name="Hopkins J.F."/>
            <person name="Rensing S.A."/>
            <person name="Schmutz J."/>
            <person name="Symeonidi A."/>
            <person name="Elias M."/>
            <person name="Eveleigh R.J."/>
            <person name="Herman E.K."/>
            <person name="Klute M.J."/>
            <person name="Nakayama T."/>
            <person name="Obornik M."/>
            <person name="Reyes-Prieto A."/>
            <person name="Armbrust E.V."/>
            <person name="Aves S.J."/>
            <person name="Beiko R.G."/>
            <person name="Coutinho P."/>
            <person name="Dacks J.B."/>
            <person name="Durnford D.G."/>
            <person name="Fast N.M."/>
            <person name="Green B.R."/>
            <person name="Grisdale C."/>
            <person name="Hempe F."/>
            <person name="Henrissat B."/>
            <person name="Hoppner M.P."/>
            <person name="Ishida K.-I."/>
            <person name="Kim E."/>
            <person name="Koreny L."/>
            <person name="Kroth P.G."/>
            <person name="Liu Y."/>
            <person name="Malik S.-B."/>
            <person name="Maier U.G."/>
            <person name="McRose D."/>
            <person name="Mock T."/>
            <person name="Neilson J.A."/>
            <person name="Onodera N.T."/>
            <person name="Poole A.M."/>
            <person name="Pritham E.J."/>
            <person name="Richards T.A."/>
            <person name="Rocap G."/>
            <person name="Roy S.W."/>
            <person name="Sarai C."/>
            <person name="Schaack S."/>
            <person name="Shirato S."/>
            <person name="Slamovits C.H."/>
            <person name="Spencer D.F."/>
            <person name="Suzuki S."/>
            <person name="Worden A.Z."/>
            <person name="Zauner S."/>
            <person name="Barry K."/>
            <person name="Bell C."/>
            <person name="Bharti A.K."/>
            <person name="Crow J.A."/>
            <person name="Grimwood J."/>
            <person name="Kramer R."/>
            <person name="Lindquist E."/>
            <person name="Lucas S."/>
            <person name="Salamov A."/>
            <person name="McFadden G.I."/>
            <person name="Lane C.E."/>
            <person name="Keeling P.J."/>
            <person name="Gray M.W."/>
            <person name="Grigoriev I.V."/>
            <person name="Archibald J.M."/>
        </authorList>
    </citation>
    <scope>NUCLEOTIDE SEQUENCE</scope>
    <source>
        <strain evidence="11">CCMP2712</strain>
    </source>
</reference>
<dbReference type="KEGG" id="gtt:GUITHDRAFT_151773"/>
<dbReference type="EMBL" id="JH992985">
    <property type="protein sequence ID" value="EKX48540.1"/>
    <property type="molecule type" value="Genomic_DNA"/>
</dbReference>
<keyword evidence="2" id="KW-0805">Transcription regulation</keyword>
<dbReference type="InterPro" id="IPR044607">
    <property type="entry name" value="RKD-like"/>
</dbReference>
<evidence type="ECO:0000256" key="5">
    <source>
        <dbReference type="ARBA" id="ARBA00023163"/>
    </source>
</evidence>
<reference evidence="9 11" key="1">
    <citation type="journal article" date="2012" name="Nature">
        <title>Algal genomes reveal evolutionary mosaicism and the fate of nucleomorphs.</title>
        <authorList>
            <consortium name="DOE Joint Genome Institute"/>
            <person name="Curtis B.A."/>
            <person name="Tanifuji G."/>
            <person name="Burki F."/>
            <person name="Gruber A."/>
            <person name="Irimia M."/>
            <person name="Maruyama S."/>
            <person name="Arias M.C."/>
            <person name="Ball S.G."/>
            <person name="Gile G.H."/>
            <person name="Hirakawa Y."/>
            <person name="Hopkins J.F."/>
            <person name="Kuo A."/>
            <person name="Rensing S.A."/>
            <person name="Schmutz J."/>
            <person name="Symeonidi A."/>
            <person name="Elias M."/>
            <person name="Eveleigh R.J."/>
            <person name="Herman E.K."/>
            <person name="Klute M.J."/>
            <person name="Nakayama T."/>
            <person name="Obornik M."/>
            <person name="Reyes-Prieto A."/>
            <person name="Armbrust E.V."/>
            <person name="Aves S.J."/>
            <person name="Beiko R.G."/>
            <person name="Coutinho P."/>
            <person name="Dacks J.B."/>
            <person name="Durnford D.G."/>
            <person name="Fast N.M."/>
            <person name="Green B.R."/>
            <person name="Grisdale C.J."/>
            <person name="Hempel F."/>
            <person name="Henrissat B."/>
            <person name="Hoppner M.P."/>
            <person name="Ishida K."/>
            <person name="Kim E."/>
            <person name="Koreny L."/>
            <person name="Kroth P.G."/>
            <person name="Liu Y."/>
            <person name="Malik S.B."/>
            <person name="Maier U.G."/>
            <person name="McRose D."/>
            <person name="Mock T."/>
            <person name="Neilson J.A."/>
            <person name="Onodera N.T."/>
            <person name="Poole A.M."/>
            <person name="Pritham E.J."/>
            <person name="Richards T.A."/>
            <person name="Rocap G."/>
            <person name="Roy S.W."/>
            <person name="Sarai C."/>
            <person name="Schaack S."/>
            <person name="Shirato S."/>
            <person name="Slamovits C.H."/>
            <person name="Spencer D.F."/>
            <person name="Suzuki S."/>
            <person name="Worden A.Z."/>
            <person name="Zauner S."/>
            <person name="Barry K."/>
            <person name="Bell C."/>
            <person name="Bharti A.K."/>
            <person name="Crow J.A."/>
            <person name="Grimwood J."/>
            <person name="Kramer R."/>
            <person name="Lindquist E."/>
            <person name="Lucas S."/>
            <person name="Salamov A."/>
            <person name="McFadden G.I."/>
            <person name="Lane C.E."/>
            <person name="Keeling P.J."/>
            <person name="Gray M.W."/>
            <person name="Grigoriev I.V."/>
            <person name="Archibald J.M."/>
        </authorList>
    </citation>
    <scope>NUCLEOTIDE SEQUENCE</scope>
    <source>
        <strain evidence="9 11">CCMP2712</strain>
    </source>
</reference>
<evidence type="ECO:0000256" key="7">
    <source>
        <dbReference type="SAM" id="MobiDB-lite"/>
    </source>
</evidence>
<keyword evidence="6" id="KW-0539">Nucleus</keyword>
<keyword evidence="3" id="KW-0175">Coiled coil</keyword>
<dbReference type="GO" id="GO:0003700">
    <property type="term" value="F:DNA-binding transcription factor activity"/>
    <property type="evidence" value="ECO:0007669"/>
    <property type="project" value="InterPro"/>
</dbReference>
<feature type="domain" description="RWP-RK" evidence="8">
    <location>
        <begin position="4"/>
        <end position="95"/>
    </location>
</feature>
<evidence type="ECO:0000259" key="8">
    <source>
        <dbReference type="PROSITE" id="PS51519"/>
    </source>
</evidence>
<evidence type="ECO:0000313" key="9">
    <source>
        <dbReference type="EMBL" id="EKX48540.1"/>
    </source>
</evidence>
<dbReference type="Pfam" id="PF02042">
    <property type="entry name" value="RWP-RK"/>
    <property type="match status" value="1"/>
</dbReference>
<evidence type="ECO:0000256" key="1">
    <source>
        <dbReference type="ARBA" id="ARBA00004049"/>
    </source>
</evidence>
<gene>
    <name evidence="9" type="ORF">GUITHDRAFT_151773</name>
</gene>
<dbReference type="PaxDb" id="55529-EKX48540"/>
<dbReference type="RefSeq" id="XP_005835520.1">
    <property type="nucleotide sequence ID" value="XM_005835463.1"/>
</dbReference>
<reference evidence="10" key="3">
    <citation type="submission" date="2016-03" db="UniProtKB">
        <authorList>
            <consortium name="EnsemblProtists"/>
        </authorList>
    </citation>
    <scope>IDENTIFICATION</scope>
</reference>
<proteinExistence type="predicted"/>
<organism evidence="9">
    <name type="scientific">Guillardia theta (strain CCMP2712)</name>
    <name type="common">Cryptophyte</name>
    <dbReference type="NCBI Taxonomy" id="905079"/>
    <lineage>
        <taxon>Eukaryota</taxon>
        <taxon>Cryptophyceae</taxon>
        <taxon>Pyrenomonadales</taxon>
        <taxon>Geminigeraceae</taxon>
        <taxon>Guillardia</taxon>
    </lineage>
</organism>
<keyword evidence="5" id="KW-0804">Transcription</keyword>
<evidence type="ECO:0000256" key="3">
    <source>
        <dbReference type="ARBA" id="ARBA00023054"/>
    </source>
</evidence>
<sequence>MQAASVKVNSRKRMNAAGASTRPVEITLDKLRPLFHMRQEIAADMLGVSLSSLKSSCRRLGLTRWPYTRFVSNEGSSFKSVLVESSIDAESSVASSDTVIAPTENVNHPAEEEEETQDEPCHSPQSDSTMIDGEFILDPIWISWYVSLDESDA</sequence>
<dbReference type="GeneID" id="17305270"/>
<evidence type="ECO:0000256" key="2">
    <source>
        <dbReference type="ARBA" id="ARBA00023015"/>
    </source>
</evidence>
<name>L1JKC3_GUITC</name>